<evidence type="ECO:0000313" key="2">
    <source>
        <dbReference type="EMBL" id="CAL0330734.1"/>
    </source>
</evidence>
<comment type="caution">
    <text evidence="2">The sequence shown here is derived from an EMBL/GenBank/DDBJ whole genome shotgun (WGS) entry which is preliminary data.</text>
</comment>
<dbReference type="AlphaFoldDB" id="A0AAV1YCE3"/>
<evidence type="ECO:0000313" key="3">
    <source>
        <dbReference type="Proteomes" id="UP001497480"/>
    </source>
</evidence>
<name>A0AAV1YCE3_LUPLU</name>
<organism evidence="2 3">
    <name type="scientific">Lupinus luteus</name>
    <name type="common">European yellow lupine</name>
    <dbReference type="NCBI Taxonomy" id="3873"/>
    <lineage>
        <taxon>Eukaryota</taxon>
        <taxon>Viridiplantae</taxon>
        <taxon>Streptophyta</taxon>
        <taxon>Embryophyta</taxon>
        <taxon>Tracheophyta</taxon>
        <taxon>Spermatophyta</taxon>
        <taxon>Magnoliopsida</taxon>
        <taxon>eudicotyledons</taxon>
        <taxon>Gunneridae</taxon>
        <taxon>Pentapetalae</taxon>
        <taxon>rosids</taxon>
        <taxon>fabids</taxon>
        <taxon>Fabales</taxon>
        <taxon>Fabaceae</taxon>
        <taxon>Papilionoideae</taxon>
        <taxon>50 kb inversion clade</taxon>
        <taxon>genistoids sensu lato</taxon>
        <taxon>core genistoids</taxon>
        <taxon>Genisteae</taxon>
        <taxon>Lupinus</taxon>
    </lineage>
</organism>
<proteinExistence type="predicted"/>
<gene>
    <name evidence="2" type="ORF">LLUT_LOCUS31794</name>
</gene>
<feature type="region of interest" description="Disordered" evidence="1">
    <location>
        <begin position="18"/>
        <end position="47"/>
    </location>
</feature>
<accession>A0AAV1YCE3</accession>
<sequence>MDVFIPEEYVIRRRLEKKAATTCGKGSKSHSSMDSNRSEVSENKASSSYKGFGLVDEAFASRKILVELGYSQSALSRSQS</sequence>
<keyword evidence="3" id="KW-1185">Reference proteome</keyword>
<reference evidence="2 3" key="1">
    <citation type="submission" date="2024-03" db="EMBL/GenBank/DDBJ databases">
        <authorList>
            <person name="Martinez-Hernandez J."/>
        </authorList>
    </citation>
    <scope>NUCLEOTIDE SEQUENCE [LARGE SCALE GENOMIC DNA]</scope>
</reference>
<protein>
    <submittedName>
        <fullName evidence="2">Uncharacterized protein</fullName>
    </submittedName>
</protein>
<dbReference type="EMBL" id="CAXHTB010000023">
    <property type="protein sequence ID" value="CAL0330734.1"/>
    <property type="molecule type" value="Genomic_DNA"/>
</dbReference>
<dbReference type="Proteomes" id="UP001497480">
    <property type="component" value="Unassembled WGS sequence"/>
</dbReference>
<evidence type="ECO:0000256" key="1">
    <source>
        <dbReference type="SAM" id="MobiDB-lite"/>
    </source>
</evidence>